<feature type="region of interest" description="Disordered" evidence="1">
    <location>
        <begin position="306"/>
        <end position="347"/>
    </location>
</feature>
<gene>
    <name evidence="3" type="ORF">MERR_LOCUS28537</name>
</gene>
<sequence length="347" mass="39441">MTIGDRPLKLPSHQKYRSTERNKMINPENQNMKSLIWDLPRAFNCFDREDLKKVLKVGVYTHDDWCVTLERWVEKPPDDYLTILPVWVRLYEVPVNYYTEATITDIAEVIGQVIEVAFDPEKPQNQRYVRARVLFNTSKPLCNFKTVELPEGDVVTVMFEYERIRKRCFQCLRLTHDKSRCPENPARRSNLVAKPAPAKAIVPAAIVVQTPRLLPDDPLFGVLTQARDTLGQKTLLRLEPAPIFSTDVNKGKGLVFHFPEQNVSAERGDRLMRDAQLSGGRSNLELLRSMELAASTESSFADCSTGFRVGTSGARSSGTGTGKKKKYRRRPQSVTRKSQKGTVQQSQ</sequence>
<comment type="caution">
    <text evidence="3">The sequence shown here is derived from an EMBL/GenBank/DDBJ whole genome shotgun (WGS) entry which is preliminary data.</text>
</comment>
<evidence type="ECO:0000259" key="2">
    <source>
        <dbReference type="Pfam" id="PF14392"/>
    </source>
</evidence>
<dbReference type="PANTHER" id="PTHR31286">
    <property type="entry name" value="GLYCINE-RICH CELL WALL STRUCTURAL PROTEIN 1.8-LIKE"/>
    <property type="match status" value="1"/>
</dbReference>
<feature type="compositionally biased region" description="Basic residues" evidence="1">
    <location>
        <begin position="322"/>
        <end position="331"/>
    </location>
</feature>
<dbReference type="AlphaFoldDB" id="A0A6D2JPJ7"/>
<keyword evidence="4" id="KW-1185">Reference proteome</keyword>
<dbReference type="Pfam" id="PF14392">
    <property type="entry name" value="zf-CCHC_4"/>
    <property type="match status" value="1"/>
</dbReference>
<protein>
    <recommendedName>
        <fullName evidence="2">Zinc knuckle CX2CX4HX4C domain-containing protein</fullName>
    </recommendedName>
</protein>
<feature type="compositionally biased region" description="Polar residues" evidence="1">
    <location>
        <begin position="332"/>
        <end position="347"/>
    </location>
</feature>
<accession>A0A6D2JPJ7</accession>
<dbReference type="OrthoDB" id="1106899at2759"/>
<dbReference type="InterPro" id="IPR025836">
    <property type="entry name" value="Zn_knuckle_CX2CX4HX4C"/>
</dbReference>
<feature type="domain" description="Zinc knuckle CX2CX4HX4C" evidence="2">
    <location>
        <begin position="137"/>
        <end position="182"/>
    </location>
</feature>
<name>A0A6D2JPJ7_9BRAS</name>
<evidence type="ECO:0000313" key="3">
    <source>
        <dbReference type="EMBL" id="CAA7041302.1"/>
    </source>
</evidence>
<dbReference type="PANTHER" id="PTHR31286:SF178">
    <property type="entry name" value="DUF4283 DOMAIN-CONTAINING PROTEIN"/>
    <property type="match status" value="1"/>
</dbReference>
<evidence type="ECO:0000256" key="1">
    <source>
        <dbReference type="SAM" id="MobiDB-lite"/>
    </source>
</evidence>
<dbReference type="EMBL" id="CACVBM020001241">
    <property type="protein sequence ID" value="CAA7041302.1"/>
    <property type="molecule type" value="Genomic_DNA"/>
</dbReference>
<evidence type="ECO:0000313" key="4">
    <source>
        <dbReference type="Proteomes" id="UP000467841"/>
    </source>
</evidence>
<proteinExistence type="predicted"/>
<reference evidence="3" key="1">
    <citation type="submission" date="2020-01" db="EMBL/GenBank/DDBJ databases">
        <authorList>
            <person name="Mishra B."/>
        </authorList>
    </citation>
    <scope>NUCLEOTIDE SEQUENCE [LARGE SCALE GENOMIC DNA]</scope>
</reference>
<organism evidence="3 4">
    <name type="scientific">Microthlaspi erraticum</name>
    <dbReference type="NCBI Taxonomy" id="1685480"/>
    <lineage>
        <taxon>Eukaryota</taxon>
        <taxon>Viridiplantae</taxon>
        <taxon>Streptophyta</taxon>
        <taxon>Embryophyta</taxon>
        <taxon>Tracheophyta</taxon>
        <taxon>Spermatophyta</taxon>
        <taxon>Magnoliopsida</taxon>
        <taxon>eudicotyledons</taxon>
        <taxon>Gunneridae</taxon>
        <taxon>Pentapetalae</taxon>
        <taxon>rosids</taxon>
        <taxon>malvids</taxon>
        <taxon>Brassicales</taxon>
        <taxon>Brassicaceae</taxon>
        <taxon>Coluteocarpeae</taxon>
        <taxon>Microthlaspi</taxon>
    </lineage>
</organism>
<dbReference type="InterPro" id="IPR040256">
    <property type="entry name" value="At4g02000-like"/>
</dbReference>
<dbReference type="Proteomes" id="UP000467841">
    <property type="component" value="Unassembled WGS sequence"/>
</dbReference>